<accession>A0AA38VK09</accession>
<evidence type="ECO:0000313" key="6">
    <source>
        <dbReference type="EMBL" id="KAJ9132016.1"/>
    </source>
</evidence>
<proteinExistence type="predicted"/>
<protein>
    <recommendedName>
        <fullName evidence="1">1-alkyl-2-acetylglycerophosphocholine esterase</fullName>
        <ecNumber evidence="1">3.1.1.47</ecNumber>
    </recommendedName>
</protein>
<feature type="region of interest" description="Disordered" evidence="5">
    <location>
        <begin position="604"/>
        <end position="630"/>
    </location>
</feature>
<evidence type="ECO:0000256" key="1">
    <source>
        <dbReference type="ARBA" id="ARBA00013201"/>
    </source>
</evidence>
<dbReference type="GO" id="GO:0016042">
    <property type="term" value="P:lipid catabolic process"/>
    <property type="evidence" value="ECO:0007669"/>
    <property type="project" value="UniProtKB-KW"/>
</dbReference>
<dbReference type="EC" id="3.1.1.47" evidence="1"/>
<dbReference type="Proteomes" id="UP001174694">
    <property type="component" value="Unassembled WGS sequence"/>
</dbReference>
<organism evidence="6 7">
    <name type="scientific">Pleurostoma richardsiae</name>
    <dbReference type="NCBI Taxonomy" id="41990"/>
    <lineage>
        <taxon>Eukaryota</taxon>
        <taxon>Fungi</taxon>
        <taxon>Dikarya</taxon>
        <taxon>Ascomycota</taxon>
        <taxon>Pezizomycotina</taxon>
        <taxon>Sordariomycetes</taxon>
        <taxon>Sordariomycetidae</taxon>
        <taxon>Calosphaeriales</taxon>
        <taxon>Pleurostomataceae</taxon>
        <taxon>Pleurostoma</taxon>
    </lineage>
</organism>
<keyword evidence="2" id="KW-0378">Hydrolase</keyword>
<dbReference type="EMBL" id="JANBVO010000062">
    <property type="protein sequence ID" value="KAJ9132016.1"/>
    <property type="molecule type" value="Genomic_DNA"/>
</dbReference>
<feature type="region of interest" description="Disordered" evidence="5">
    <location>
        <begin position="82"/>
        <end position="112"/>
    </location>
</feature>
<evidence type="ECO:0000256" key="5">
    <source>
        <dbReference type="SAM" id="MobiDB-lite"/>
    </source>
</evidence>
<feature type="region of interest" description="Disordered" evidence="5">
    <location>
        <begin position="243"/>
        <end position="269"/>
    </location>
</feature>
<evidence type="ECO:0000256" key="4">
    <source>
        <dbReference type="ARBA" id="ARBA00023098"/>
    </source>
</evidence>
<feature type="region of interest" description="Disordered" evidence="5">
    <location>
        <begin position="1"/>
        <end position="28"/>
    </location>
</feature>
<dbReference type="GO" id="GO:0003847">
    <property type="term" value="F:1-alkyl-2-acetylglycerophosphocholine esterase activity"/>
    <property type="evidence" value="ECO:0007669"/>
    <property type="project" value="UniProtKB-EC"/>
</dbReference>
<evidence type="ECO:0000256" key="2">
    <source>
        <dbReference type="ARBA" id="ARBA00022801"/>
    </source>
</evidence>
<reference evidence="6" key="1">
    <citation type="submission" date="2022-07" db="EMBL/GenBank/DDBJ databases">
        <title>Fungi with potential for degradation of polypropylene.</title>
        <authorList>
            <person name="Gostincar C."/>
        </authorList>
    </citation>
    <scope>NUCLEOTIDE SEQUENCE</scope>
    <source>
        <strain evidence="6">EXF-13308</strain>
    </source>
</reference>
<dbReference type="Pfam" id="PF03403">
    <property type="entry name" value="PAF-AH_p_II"/>
    <property type="match status" value="1"/>
</dbReference>
<dbReference type="AlphaFoldDB" id="A0AA38VK09"/>
<keyword evidence="3" id="KW-0442">Lipid degradation</keyword>
<keyword evidence="7" id="KW-1185">Reference proteome</keyword>
<feature type="region of interest" description="Disordered" evidence="5">
    <location>
        <begin position="160"/>
        <end position="186"/>
    </location>
</feature>
<evidence type="ECO:0000313" key="7">
    <source>
        <dbReference type="Proteomes" id="UP001174694"/>
    </source>
</evidence>
<evidence type="ECO:0000256" key="3">
    <source>
        <dbReference type="ARBA" id="ARBA00022963"/>
    </source>
</evidence>
<feature type="compositionally biased region" description="Basic and acidic residues" evidence="5">
    <location>
        <begin position="604"/>
        <end position="616"/>
    </location>
</feature>
<name>A0AA38VK09_9PEZI</name>
<dbReference type="SUPFAM" id="SSF53474">
    <property type="entry name" value="alpha/beta-Hydrolases"/>
    <property type="match status" value="1"/>
</dbReference>
<dbReference type="InterPro" id="IPR029058">
    <property type="entry name" value="AB_hydrolase_fold"/>
</dbReference>
<dbReference type="PANTHER" id="PTHR10272">
    <property type="entry name" value="PLATELET-ACTIVATING FACTOR ACETYLHYDROLASE"/>
    <property type="match status" value="1"/>
</dbReference>
<dbReference type="Gene3D" id="3.40.50.1820">
    <property type="entry name" value="alpha/beta hydrolase"/>
    <property type="match status" value="1"/>
</dbReference>
<comment type="caution">
    <text evidence="6">The sequence shown here is derived from an EMBL/GenBank/DDBJ whole genome shotgun (WGS) entry which is preliminary data.</text>
</comment>
<sequence>MDTGRKKQKQKQEHDQQDTRPPPLPKTWREHIFHALPPYSGPYGVGYMEVELPADQPRTFSQIKREHRPALRLDTVLFSVYYPSERDPGPGEPDQQQQGHRPGRRSAAGRVPWLPRPRVQTCKGYAKFLSIPYLPVTAYIAGTSMFTKLPAFRNARLAARSPRAGSSSGENGAQHPEKKAEEESEPPVFSVIVLSHGLGGSRTFYSSVCGELASYGFVVVALEHRDGSGARTYVNVPRDRACPEVASQRRRSSGATEGAGPGPLAPESGLKETRDYYMVDYIFPKNNPLDTSPHSEQGVDIDLRRAQIEMRFAEIEEAYKALRMINEGRGEEVATANLRRKGNKGASSRGLEGIQWDEWAGRLHLENVTVAGHSFGGATAVQILRSNRRFGWVGQGILLDPWGPATPAVPESAKEHINKPLLSVGSEAFMHWRANYDAVEEICREARAGGAPCWMLTIRGSTHLSQTDFAVLYPHWMSWFIKTLINHERAITLTNTAVLEFLKAVLPPEQTKFRTSWVSEGLLETPPTALESADASVVARYKPDEKWIAARLKIDHELSVRTKRWAARHRRAPDGVPRDASGKPLVGLKNWGPGNEIWMHLSPDEADGRHHAEQPERVASSGGVVEREGV</sequence>
<keyword evidence="4" id="KW-0443">Lipid metabolism</keyword>
<dbReference type="PANTHER" id="PTHR10272:SF0">
    <property type="entry name" value="PLATELET-ACTIVATING FACTOR ACETYLHYDROLASE"/>
    <property type="match status" value="1"/>
</dbReference>
<gene>
    <name evidence="6" type="ORF">NKR23_g11495</name>
</gene>